<dbReference type="InterPro" id="IPR014993">
    <property type="entry name" value="DUF1841"/>
</dbReference>
<dbReference type="Pfam" id="PF08897">
    <property type="entry name" value="DUF1841"/>
    <property type="match status" value="1"/>
</dbReference>
<organism evidence="1 2">
    <name type="scientific">Candidatus Coxiella mudrowiae</name>
    <dbReference type="NCBI Taxonomy" id="2054173"/>
    <lineage>
        <taxon>Bacteria</taxon>
        <taxon>Pseudomonadati</taxon>
        <taxon>Pseudomonadota</taxon>
        <taxon>Gammaproteobacteria</taxon>
        <taxon>Legionellales</taxon>
        <taxon>Coxiellaceae</taxon>
        <taxon>Coxiella</taxon>
    </lineage>
</organism>
<proteinExistence type="predicted"/>
<evidence type="ECO:0000313" key="2">
    <source>
        <dbReference type="Proteomes" id="UP000063965"/>
    </source>
</evidence>
<sequence>MMSERDHLRKIFFATWEKYNKKEPLSPLESQLISVILVHPEYHSVLDNLSEQLHQNYTTDTNPFLHMSLHLGLLEQLNTNRPSGIKSYYQQLLSKVGDSHKVEHLIMDMMATFIWEAQRNNTLPDEQTYIEALKRLTKNIVSSE</sequence>
<reference evidence="1 2" key="1">
    <citation type="journal article" date="2015" name="Genome Biol. Evol.">
        <title>Distinctive Genome Reduction Rates Revealed by Genomic Analyses of Two Coxiella-Like Endosymbionts in Ticks.</title>
        <authorList>
            <person name="Gottlieb Y."/>
            <person name="Lalzar I."/>
            <person name="Klasson L."/>
        </authorList>
    </citation>
    <scope>NUCLEOTIDE SEQUENCE [LARGE SCALE GENOMIC DNA]</scope>
    <source>
        <strain evidence="1 2">CRt</strain>
    </source>
</reference>
<gene>
    <name evidence="1" type="ORF">CleRT_02150</name>
</gene>
<evidence type="ECO:0000313" key="1">
    <source>
        <dbReference type="EMBL" id="AKQ33244.1"/>
    </source>
</evidence>
<evidence type="ECO:0008006" key="3">
    <source>
        <dbReference type="Google" id="ProtNLM"/>
    </source>
</evidence>
<dbReference type="Proteomes" id="UP000063965">
    <property type="component" value="Chromosome"/>
</dbReference>
<protein>
    <recommendedName>
        <fullName evidence="3">DUF1841 family protein</fullName>
    </recommendedName>
</protein>
<dbReference type="RefSeq" id="WP_048874876.1">
    <property type="nucleotide sequence ID" value="NZ_CP011126.1"/>
</dbReference>
<dbReference type="EMBL" id="CP011126">
    <property type="protein sequence ID" value="AKQ33244.1"/>
    <property type="molecule type" value="Genomic_DNA"/>
</dbReference>
<name>A0ABM5UTJ2_9COXI</name>
<accession>A0ABM5UTJ2</accession>
<keyword evidence="2" id="KW-1185">Reference proteome</keyword>